<accession>A0AAV2FWE2</accession>
<evidence type="ECO:0000313" key="4">
    <source>
        <dbReference type="EMBL" id="CAL1401873.1"/>
    </source>
</evidence>
<dbReference type="PANTHER" id="PTHR31286">
    <property type="entry name" value="GLYCINE-RICH CELL WALL STRUCTURAL PROTEIN 1.8-LIKE"/>
    <property type="match status" value="1"/>
</dbReference>
<evidence type="ECO:0000256" key="2">
    <source>
        <dbReference type="SAM" id="MobiDB-lite"/>
    </source>
</evidence>
<evidence type="ECO:0000313" key="5">
    <source>
        <dbReference type="Proteomes" id="UP001497516"/>
    </source>
</evidence>
<feature type="domain" description="CCHC-type" evidence="3">
    <location>
        <begin position="198"/>
        <end position="211"/>
    </location>
</feature>
<dbReference type="Pfam" id="PF14392">
    <property type="entry name" value="zf-CCHC_4"/>
    <property type="match status" value="1"/>
</dbReference>
<evidence type="ECO:0000259" key="3">
    <source>
        <dbReference type="PROSITE" id="PS50158"/>
    </source>
</evidence>
<keyword evidence="5" id="KW-1185">Reference proteome</keyword>
<protein>
    <recommendedName>
        <fullName evidence="3">CCHC-type domain-containing protein</fullName>
    </recommendedName>
</protein>
<dbReference type="GO" id="GO:0008270">
    <property type="term" value="F:zinc ion binding"/>
    <property type="evidence" value="ECO:0007669"/>
    <property type="project" value="UniProtKB-KW"/>
</dbReference>
<name>A0AAV2FWE2_9ROSI</name>
<keyword evidence="1" id="KW-0862">Zinc</keyword>
<feature type="region of interest" description="Disordered" evidence="2">
    <location>
        <begin position="529"/>
        <end position="566"/>
    </location>
</feature>
<feature type="region of interest" description="Disordered" evidence="2">
    <location>
        <begin position="437"/>
        <end position="474"/>
    </location>
</feature>
<dbReference type="AlphaFoldDB" id="A0AAV2FWE2"/>
<organism evidence="4 5">
    <name type="scientific">Linum trigynum</name>
    <dbReference type="NCBI Taxonomy" id="586398"/>
    <lineage>
        <taxon>Eukaryota</taxon>
        <taxon>Viridiplantae</taxon>
        <taxon>Streptophyta</taxon>
        <taxon>Embryophyta</taxon>
        <taxon>Tracheophyta</taxon>
        <taxon>Spermatophyta</taxon>
        <taxon>Magnoliopsida</taxon>
        <taxon>eudicotyledons</taxon>
        <taxon>Gunneridae</taxon>
        <taxon>Pentapetalae</taxon>
        <taxon>rosids</taxon>
        <taxon>fabids</taxon>
        <taxon>Malpighiales</taxon>
        <taxon>Linaceae</taxon>
        <taxon>Linum</taxon>
    </lineage>
</organism>
<gene>
    <name evidence="4" type="ORF">LTRI10_LOCUS41911</name>
</gene>
<proteinExistence type="predicted"/>
<dbReference type="InterPro" id="IPR025558">
    <property type="entry name" value="DUF4283"/>
</dbReference>
<dbReference type="PROSITE" id="PS50158">
    <property type="entry name" value="ZF_CCHC"/>
    <property type="match status" value="1"/>
</dbReference>
<dbReference type="InterPro" id="IPR025836">
    <property type="entry name" value="Zn_knuckle_CX2CX4HX4C"/>
</dbReference>
<sequence length="566" mass="64199">MARIAANQVVEFTLEEVQSVKFRTSRTLLGRLFSETNFTPSELREGLVETWRVQGNLRVSVTKYGLFEIVLPSEETRIWILKRTPWIVKDRILHLRSWTPSITRPIFDGLAIAPFRVQLWNVKEDCCTKQFGRKVAAGTIGQVLEADVFTSRETEECFIKVHVLIDFTKPLRSQIKAVSDELGEFWVNFKYEYLPTFCYLCGRVGHAKLECNFAPPLGKERFGPHMSTRKLGRKIYIEEEEYLKFHNASKSVWVNKNAQRREDGAAKTMKPARARDMGERPAPSARYFAQETKPFIGEHDLHDKKETQPRLQEPKQKLTGNGASPKQMVFKASPRVKVGGGVCLHQKKWRRLILQEESEEEELVGVEAAQAKQPLENPRGQLKGSSQVGSVVQRARPRLKKGGAECFRAMLKQDGGSTPHDVPQELVDEEVVPAQNHEGQQQVNDSEDDQSNDEHLPFEIKRRSPGGVSMETPKGLTGRVHRVVEAFEAGLVFAQAEEIPIDGPRSTLNEYGTNLMDPPVENRKRVLEELDGEVGDPPTPKKQFVESSDDLEKVEEASHEWPQGDK</sequence>
<feature type="compositionally biased region" description="Basic and acidic residues" evidence="2">
    <location>
        <begin position="296"/>
        <end position="316"/>
    </location>
</feature>
<dbReference type="EMBL" id="OZ034820">
    <property type="protein sequence ID" value="CAL1401873.1"/>
    <property type="molecule type" value="Genomic_DNA"/>
</dbReference>
<dbReference type="InterPro" id="IPR040256">
    <property type="entry name" value="At4g02000-like"/>
</dbReference>
<feature type="compositionally biased region" description="Basic and acidic residues" evidence="2">
    <location>
        <begin position="550"/>
        <end position="566"/>
    </location>
</feature>
<feature type="region of interest" description="Disordered" evidence="2">
    <location>
        <begin position="262"/>
        <end position="281"/>
    </location>
</feature>
<dbReference type="PANTHER" id="PTHR31286:SF180">
    <property type="entry name" value="OS10G0362600 PROTEIN"/>
    <property type="match status" value="1"/>
</dbReference>
<evidence type="ECO:0000256" key="1">
    <source>
        <dbReference type="PROSITE-ProRule" id="PRU00047"/>
    </source>
</evidence>
<keyword evidence="1" id="KW-0863">Zinc-finger</keyword>
<feature type="region of interest" description="Disordered" evidence="2">
    <location>
        <begin position="370"/>
        <end position="399"/>
    </location>
</feature>
<keyword evidence="1" id="KW-0479">Metal-binding</keyword>
<feature type="compositionally biased region" description="Basic and acidic residues" evidence="2">
    <location>
        <begin position="452"/>
        <end position="462"/>
    </location>
</feature>
<reference evidence="4 5" key="1">
    <citation type="submission" date="2024-04" db="EMBL/GenBank/DDBJ databases">
        <authorList>
            <person name="Fracassetti M."/>
        </authorList>
    </citation>
    <scope>NUCLEOTIDE SEQUENCE [LARGE SCALE GENOMIC DNA]</scope>
</reference>
<dbReference type="Proteomes" id="UP001497516">
    <property type="component" value="Chromosome 7"/>
</dbReference>
<dbReference type="GO" id="GO:0003676">
    <property type="term" value="F:nucleic acid binding"/>
    <property type="evidence" value="ECO:0007669"/>
    <property type="project" value="InterPro"/>
</dbReference>
<feature type="region of interest" description="Disordered" evidence="2">
    <location>
        <begin position="296"/>
        <end position="325"/>
    </location>
</feature>
<dbReference type="InterPro" id="IPR001878">
    <property type="entry name" value="Znf_CCHC"/>
</dbReference>
<dbReference type="Pfam" id="PF14111">
    <property type="entry name" value="DUF4283"/>
    <property type="match status" value="1"/>
</dbReference>